<dbReference type="Pfam" id="PF18911">
    <property type="entry name" value="PKD_4"/>
    <property type="match status" value="1"/>
</dbReference>
<dbReference type="InterPro" id="IPR035986">
    <property type="entry name" value="PKD_dom_sf"/>
</dbReference>
<dbReference type="OrthoDB" id="1491481at2"/>
<feature type="domain" description="PKD" evidence="2">
    <location>
        <begin position="76"/>
        <end position="131"/>
    </location>
</feature>
<dbReference type="PROSITE" id="PS50093">
    <property type="entry name" value="PKD"/>
    <property type="match status" value="1"/>
</dbReference>
<dbReference type="SUPFAM" id="SSF49299">
    <property type="entry name" value="PKD domain"/>
    <property type="match status" value="1"/>
</dbReference>
<dbReference type="CDD" id="cd00146">
    <property type="entry name" value="PKD"/>
    <property type="match status" value="1"/>
</dbReference>
<feature type="region of interest" description="Disordered" evidence="1">
    <location>
        <begin position="149"/>
        <end position="172"/>
    </location>
</feature>
<dbReference type="SMART" id="SM00089">
    <property type="entry name" value="PKD"/>
    <property type="match status" value="1"/>
</dbReference>
<dbReference type="AlphaFoldDB" id="A0A7X2ZQW7"/>
<proteinExistence type="predicted"/>
<dbReference type="Gene3D" id="2.60.40.10">
    <property type="entry name" value="Immunoglobulins"/>
    <property type="match status" value="1"/>
</dbReference>
<dbReference type="PROSITE" id="PS51257">
    <property type="entry name" value="PROKAR_LIPOPROTEIN"/>
    <property type="match status" value="1"/>
</dbReference>
<evidence type="ECO:0000259" key="2">
    <source>
        <dbReference type="PROSITE" id="PS50093"/>
    </source>
</evidence>
<dbReference type="InterPro" id="IPR013783">
    <property type="entry name" value="Ig-like_fold"/>
</dbReference>
<accession>A0A7X2ZQW7</accession>
<gene>
    <name evidence="3" type="ORF">D9O36_02740</name>
</gene>
<dbReference type="Gene3D" id="2.60.120.260">
    <property type="entry name" value="Galactose-binding domain-like"/>
    <property type="match status" value="1"/>
</dbReference>
<name>A0A7X2ZQW7_9FLAO</name>
<evidence type="ECO:0000256" key="1">
    <source>
        <dbReference type="SAM" id="MobiDB-lite"/>
    </source>
</evidence>
<dbReference type="InterPro" id="IPR022409">
    <property type="entry name" value="PKD/Chitinase_dom"/>
</dbReference>
<organism evidence="3 4">
    <name type="scientific">Zobellia amurskyensis</name>
    <dbReference type="NCBI Taxonomy" id="248905"/>
    <lineage>
        <taxon>Bacteria</taxon>
        <taxon>Pseudomonadati</taxon>
        <taxon>Bacteroidota</taxon>
        <taxon>Flavobacteriia</taxon>
        <taxon>Flavobacteriales</taxon>
        <taxon>Flavobacteriaceae</taxon>
        <taxon>Zobellia</taxon>
    </lineage>
</organism>
<reference evidence="3 4" key="1">
    <citation type="journal article" date="2019" name="Mar. Drugs">
        <title>Comparative Genomics and CAZyme Genome Repertoires of Marine Zobellia amurskyensis KMM 3526(T) and Zobellia laminariae KMM 3676(T).</title>
        <authorList>
            <person name="Chernysheva N."/>
            <person name="Bystritskaya E."/>
            <person name="Stenkova A."/>
            <person name="Golovkin I."/>
            <person name="Nedashkovskaya O."/>
            <person name="Isaeva M."/>
        </authorList>
    </citation>
    <scope>NUCLEOTIDE SEQUENCE [LARGE SCALE GENOMIC DNA]</scope>
    <source>
        <strain evidence="3 4">KMM 3526</strain>
    </source>
</reference>
<sequence>MNNKINIFSKISLLLLGIVTTSLFVGCDDSLFRDDLPDANSKVDTVFPEANFDYTADQEDFRKIYFTDLSSEASKYSWDFGGGATSTEQDPTYTFEAGEGTYPVTFIASDGNDESSSVTLDVVVTNELISAFECEDFLCDPRTPWGGGRGTSTYSASGSPTPPEGNGGAKISSSSQFLDQTILVVADAEYEITFWYVSASSAGASAGRLLIEDADNASEPAFLDQDIPVTDQTSAYVSISYRVTTGAATENMRFNIEYAGTEARFSKISIDRIK</sequence>
<protein>
    <submittedName>
        <fullName evidence="3">PKD domain-containing protein</fullName>
    </submittedName>
</protein>
<evidence type="ECO:0000313" key="4">
    <source>
        <dbReference type="Proteomes" id="UP000540519"/>
    </source>
</evidence>
<dbReference type="Proteomes" id="UP000540519">
    <property type="component" value="Unassembled WGS sequence"/>
</dbReference>
<dbReference type="InterPro" id="IPR000601">
    <property type="entry name" value="PKD_dom"/>
</dbReference>
<evidence type="ECO:0000313" key="3">
    <source>
        <dbReference type="EMBL" id="MUH34748.1"/>
    </source>
</evidence>
<comment type="caution">
    <text evidence="3">The sequence shown here is derived from an EMBL/GenBank/DDBJ whole genome shotgun (WGS) entry which is preliminary data.</text>
</comment>
<dbReference type="RefSeq" id="WP_038238423.1">
    <property type="nucleotide sequence ID" value="NZ_RCNR01000004.1"/>
</dbReference>
<keyword evidence="4" id="KW-1185">Reference proteome</keyword>
<dbReference type="EMBL" id="RCNR01000004">
    <property type="protein sequence ID" value="MUH34748.1"/>
    <property type="molecule type" value="Genomic_DNA"/>
</dbReference>